<dbReference type="Gene3D" id="1.10.3730.20">
    <property type="match status" value="1"/>
</dbReference>
<comment type="caution">
    <text evidence="8">The sequence shown here is derived from an EMBL/GenBank/DDBJ whole genome shotgun (WGS) entry which is preliminary data.</text>
</comment>
<accession>A0A0L1JUV3</accession>
<keyword evidence="9" id="KW-1185">Reference proteome</keyword>
<feature type="transmembrane region" description="Helical" evidence="6">
    <location>
        <begin position="87"/>
        <end position="113"/>
    </location>
</feature>
<evidence type="ECO:0000256" key="3">
    <source>
        <dbReference type="ARBA" id="ARBA00022692"/>
    </source>
</evidence>
<evidence type="ECO:0000256" key="6">
    <source>
        <dbReference type="SAM" id="Phobius"/>
    </source>
</evidence>
<dbReference type="InterPro" id="IPR037185">
    <property type="entry name" value="EmrE-like"/>
</dbReference>
<feature type="transmembrane region" description="Helical" evidence="6">
    <location>
        <begin position="213"/>
        <end position="230"/>
    </location>
</feature>
<evidence type="ECO:0000313" key="8">
    <source>
        <dbReference type="EMBL" id="KNG95554.1"/>
    </source>
</evidence>
<gene>
    <name evidence="8" type="ORF">ATO11_02895</name>
</gene>
<comment type="subcellular location">
    <subcellularLocation>
        <location evidence="1">Membrane</location>
        <topology evidence="1">Multi-pass membrane protein</topology>
    </subcellularLocation>
</comment>
<organism evidence="8 9">
    <name type="scientific">Pseudaestuariivita atlantica</name>
    <dbReference type="NCBI Taxonomy" id="1317121"/>
    <lineage>
        <taxon>Bacteria</taxon>
        <taxon>Pseudomonadati</taxon>
        <taxon>Pseudomonadota</taxon>
        <taxon>Alphaproteobacteria</taxon>
        <taxon>Rhodobacterales</taxon>
        <taxon>Paracoccaceae</taxon>
        <taxon>Pseudaestuariivita</taxon>
    </lineage>
</organism>
<keyword evidence="5 6" id="KW-0472">Membrane</keyword>
<reference evidence="8 9" key="1">
    <citation type="journal article" date="2015" name="Int. J. Syst. Evol. Microbiol.">
        <title>Aestuariivita atlantica sp. nov., isolated from deep sea sediment of the Atlantic Ocean.</title>
        <authorList>
            <person name="Li G."/>
            <person name="Lai Q."/>
            <person name="Du Y."/>
            <person name="Liu X."/>
            <person name="Sun F."/>
            <person name="Shao Z."/>
        </authorList>
    </citation>
    <scope>NUCLEOTIDE SEQUENCE [LARGE SCALE GENOMIC DNA]</scope>
    <source>
        <strain evidence="8 9">22II-S11-z3</strain>
    </source>
</reference>
<dbReference type="InterPro" id="IPR000620">
    <property type="entry name" value="EamA_dom"/>
</dbReference>
<dbReference type="AlphaFoldDB" id="A0A0L1JUV3"/>
<evidence type="ECO:0000256" key="2">
    <source>
        <dbReference type="ARBA" id="ARBA00009853"/>
    </source>
</evidence>
<dbReference type="PANTHER" id="PTHR22911">
    <property type="entry name" value="ACYL-MALONYL CONDENSING ENZYME-RELATED"/>
    <property type="match status" value="1"/>
</dbReference>
<feature type="transmembrane region" description="Helical" evidence="6">
    <location>
        <begin position="267"/>
        <end position="286"/>
    </location>
</feature>
<feature type="transmembrane region" description="Helical" evidence="6">
    <location>
        <begin position="181"/>
        <end position="201"/>
    </location>
</feature>
<protein>
    <submittedName>
        <fullName evidence="8">Multidrug DMT transporter permease</fullName>
    </submittedName>
</protein>
<feature type="transmembrane region" description="Helical" evidence="6">
    <location>
        <begin position="12"/>
        <end position="32"/>
    </location>
</feature>
<comment type="similarity">
    <text evidence="2">Belongs to the drug/metabolite transporter (DMT) superfamily. 10 TMS drug/metabolite exporter (DME) (TC 2.A.7.3) family.</text>
</comment>
<evidence type="ECO:0000313" key="9">
    <source>
        <dbReference type="Proteomes" id="UP000036938"/>
    </source>
</evidence>
<feature type="transmembrane region" description="Helical" evidence="6">
    <location>
        <begin position="148"/>
        <end position="169"/>
    </location>
</feature>
<dbReference type="PATRIC" id="fig|1317121.7.peg.586"/>
<feature type="domain" description="EamA" evidence="7">
    <location>
        <begin position="12"/>
        <end position="142"/>
    </location>
</feature>
<dbReference type="Pfam" id="PF00892">
    <property type="entry name" value="EamA"/>
    <property type="match status" value="2"/>
</dbReference>
<dbReference type="PANTHER" id="PTHR22911:SF6">
    <property type="entry name" value="SOLUTE CARRIER FAMILY 35 MEMBER G1"/>
    <property type="match status" value="1"/>
</dbReference>
<keyword evidence="3 6" id="KW-0812">Transmembrane</keyword>
<feature type="transmembrane region" description="Helical" evidence="6">
    <location>
        <begin position="242"/>
        <end position="261"/>
    </location>
</feature>
<dbReference type="EMBL" id="AQQZ01000001">
    <property type="protein sequence ID" value="KNG95554.1"/>
    <property type="molecule type" value="Genomic_DNA"/>
</dbReference>
<proteinExistence type="inferred from homology"/>
<evidence type="ECO:0000256" key="5">
    <source>
        <dbReference type="ARBA" id="ARBA00023136"/>
    </source>
</evidence>
<dbReference type="GO" id="GO:0016020">
    <property type="term" value="C:membrane"/>
    <property type="evidence" value="ECO:0007669"/>
    <property type="project" value="UniProtKB-SubCell"/>
</dbReference>
<evidence type="ECO:0000256" key="4">
    <source>
        <dbReference type="ARBA" id="ARBA00022989"/>
    </source>
</evidence>
<feature type="transmembrane region" description="Helical" evidence="6">
    <location>
        <begin position="44"/>
        <end position="67"/>
    </location>
</feature>
<dbReference type="STRING" id="1317121.ATO11_02895"/>
<name>A0A0L1JUV3_9RHOB</name>
<sequence>MTTPRTPVLTAGLWMLGAIVSFSLMAIAGRTLASTLDTFEIMFYRSLMGIVLVTAIATATGTLGQINRQRMGLHGLRNVAHFAGQNLWFFAITAAPLAQVFALEFTTPLWVLILSPLFLGERLTGLKVIAALLGFAGVLLVVRPGADFTLGIGSVAAALAAIGFAGSMIATKLLTRTTGIVCILFWLTVMQAAFGAITAGFDGDIALPDAAGWPWVVLVAVCGLTAHFSLTRALTIAPASVVVPFDFARLPVIALIGYFLYHEPLDTWVIAGAVVIFAGNYINVWGATRPAVAGR</sequence>
<evidence type="ECO:0000259" key="7">
    <source>
        <dbReference type="Pfam" id="PF00892"/>
    </source>
</evidence>
<feature type="domain" description="EamA" evidence="7">
    <location>
        <begin position="152"/>
        <end position="283"/>
    </location>
</feature>
<dbReference type="Proteomes" id="UP000036938">
    <property type="component" value="Unassembled WGS sequence"/>
</dbReference>
<keyword evidence="4 6" id="KW-1133">Transmembrane helix</keyword>
<dbReference type="SUPFAM" id="SSF103481">
    <property type="entry name" value="Multidrug resistance efflux transporter EmrE"/>
    <property type="match status" value="2"/>
</dbReference>
<dbReference type="RefSeq" id="WP_050529290.1">
    <property type="nucleotide sequence ID" value="NZ_AQQZ01000001.1"/>
</dbReference>
<evidence type="ECO:0000256" key="1">
    <source>
        <dbReference type="ARBA" id="ARBA00004141"/>
    </source>
</evidence>